<dbReference type="GO" id="GO:0009055">
    <property type="term" value="F:electron transfer activity"/>
    <property type="evidence" value="ECO:0007669"/>
    <property type="project" value="InterPro"/>
</dbReference>
<sequence length="465" mass="46727">MVFFAPIIGAATLFAGFASALPRPDSASGPEVAVSAPNGIILSDTPTASSALATASSYPASAASSYAAAVTSSAAAYGSSGYNSGYGSSVDSSYGSSSVDSSYGSSSVDSSYGSSSVDSSYGYNSYGGGYSSSSSAYVATSTASASSSMMTYGSGSTNWGGSGYNDCVNQCIASFGTPPDSWTPPPPTSTSSSGSGVTHTVIVAPSQGVLRYVPFFVNANPGDTVHFVWHANNHTVTKSSQLEMCNKTSDAPFASGTQNEGFTFDQVVNDTTPTYFYCGTPTHCQKGMFGMINPPAGTVTSNSSVGSMMSSMVSNSSDLSAMWSYTNNVTANNSAAASWGSSIDLSSMPTWAHSAVMENVMYGRTFLAANPEVLNANGQIDMTSSGTPIMFPQDITVALNNDVSGSPTTSSSATSSGAPASSSAASSSTSASSAPSATNTNGASSNMISGAFISVAVMAVSFLAL</sequence>
<dbReference type="SUPFAM" id="SSF49503">
    <property type="entry name" value="Cupredoxins"/>
    <property type="match status" value="1"/>
</dbReference>
<dbReference type="AlphaFoldDB" id="A0A4V3XBD3"/>
<dbReference type="InterPro" id="IPR003245">
    <property type="entry name" value="Phytocyanin_dom"/>
</dbReference>
<dbReference type="Gene3D" id="2.60.40.420">
    <property type="entry name" value="Cupredoxins - blue copper proteins"/>
    <property type="match status" value="1"/>
</dbReference>
<comment type="caution">
    <text evidence="4">The sequence shown here is derived from an EMBL/GenBank/DDBJ whole genome shotgun (WGS) entry which is preliminary data.</text>
</comment>
<evidence type="ECO:0000256" key="1">
    <source>
        <dbReference type="SAM" id="MobiDB-lite"/>
    </source>
</evidence>
<feature type="signal peptide" evidence="2">
    <location>
        <begin position="1"/>
        <end position="20"/>
    </location>
</feature>
<protein>
    <recommendedName>
        <fullName evidence="3">Phytocyanin domain-containing protein</fullName>
    </recommendedName>
</protein>
<accession>A0A4V3XBD3</accession>
<reference evidence="4 5" key="1">
    <citation type="submission" date="2019-02" db="EMBL/GenBank/DDBJ databases">
        <title>Genome sequencing of the rare red list fungi Phlebia centrifuga.</title>
        <authorList>
            <person name="Buettner E."/>
            <person name="Kellner H."/>
        </authorList>
    </citation>
    <scope>NUCLEOTIDE SEQUENCE [LARGE SCALE GENOMIC DNA]</scope>
    <source>
        <strain evidence="4 5">DSM 108282</strain>
    </source>
</reference>
<dbReference type="InterPro" id="IPR052953">
    <property type="entry name" value="Ser-rich/MCO-related"/>
</dbReference>
<dbReference type="InterPro" id="IPR008972">
    <property type="entry name" value="Cupredoxin"/>
</dbReference>
<proteinExistence type="predicted"/>
<evidence type="ECO:0000313" key="4">
    <source>
        <dbReference type="EMBL" id="THH01413.1"/>
    </source>
</evidence>
<feature type="region of interest" description="Disordered" evidence="1">
    <location>
        <begin position="402"/>
        <end position="440"/>
    </location>
</feature>
<feature type="domain" description="Phytocyanin" evidence="3">
    <location>
        <begin position="222"/>
        <end position="288"/>
    </location>
</feature>
<name>A0A4V3XBD3_9APHY</name>
<evidence type="ECO:0000259" key="3">
    <source>
        <dbReference type="Pfam" id="PF02298"/>
    </source>
</evidence>
<dbReference type="PANTHER" id="PTHR34883">
    <property type="entry name" value="SERINE-RICH PROTEIN, PUTATIVE-RELATED-RELATED"/>
    <property type="match status" value="1"/>
</dbReference>
<feature type="chain" id="PRO_5020849368" description="Phytocyanin domain-containing protein" evidence="2">
    <location>
        <begin position="21"/>
        <end position="465"/>
    </location>
</feature>
<organism evidence="4 5">
    <name type="scientific">Hermanssonia centrifuga</name>
    <dbReference type="NCBI Taxonomy" id="98765"/>
    <lineage>
        <taxon>Eukaryota</taxon>
        <taxon>Fungi</taxon>
        <taxon>Dikarya</taxon>
        <taxon>Basidiomycota</taxon>
        <taxon>Agaricomycotina</taxon>
        <taxon>Agaricomycetes</taxon>
        <taxon>Polyporales</taxon>
        <taxon>Meruliaceae</taxon>
        <taxon>Hermanssonia</taxon>
    </lineage>
</organism>
<keyword evidence="5" id="KW-1185">Reference proteome</keyword>
<dbReference type="Pfam" id="PF02298">
    <property type="entry name" value="Cu_bind_like"/>
    <property type="match status" value="1"/>
</dbReference>
<gene>
    <name evidence="4" type="ORF">EW026_g1284</name>
</gene>
<evidence type="ECO:0000313" key="5">
    <source>
        <dbReference type="Proteomes" id="UP000309038"/>
    </source>
</evidence>
<feature type="region of interest" description="Disordered" evidence="1">
    <location>
        <begin position="178"/>
        <end position="197"/>
    </location>
</feature>
<dbReference type="Proteomes" id="UP000309038">
    <property type="component" value="Unassembled WGS sequence"/>
</dbReference>
<dbReference type="PANTHER" id="PTHR34883:SF15">
    <property type="entry name" value="EXTRACELLULAR SERINE-RICH PROTEIN"/>
    <property type="match status" value="1"/>
</dbReference>
<feature type="compositionally biased region" description="Low complexity" evidence="1">
    <location>
        <begin position="404"/>
        <end position="440"/>
    </location>
</feature>
<keyword evidence="2" id="KW-0732">Signal</keyword>
<evidence type="ECO:0000256" key="2">
    <source>
        <dbReference type="SAM" id="SignalP"/>
    </source>
</evidence>
<dbReference type="EMBL" id="SGPJ01000024">
    <property type="protein sequence ID" value="THH01413.1"/>
    <property type="molecule type" value="Genomic_DNA"/>
</dbReference>